<evidence type="ECO:0000256" key="11">
    <source>
        <dbReference type="ARBA" id="ARBA00078020"/>
    </source>
</evidence>
<comment type="subunit">
    <text evidence="7">Heterotetramer of 2 MoaD subunits and 2 MoaE subunits. Forms a stable heterotetrameric complex of 2 MoaD and 2 MoeB during adenylation of MoaD by MoeB. During catalysis MoaD shuttles between the two heterotetrameric complexes.</text>
</comment>
<dbReference type="InterPro" id="IPR016155">
    <property type="entry name" value="Mopterin_synth/thiamin_S_b"/>
</dbReference>
<comment type="function">
    <text evidence="6">Involved in sulfur transfer in the conversion of molybdopterin precursor Z to molybdopterin.</text>
</comment>
<gene>
    <name evidence="14" type="primary">moaD</name>
    <name evidence="14" type="ORF">CJ235_09490</name>
    <name evidence="13" type="ORF">NW133_09750</name>
</gene>
<dbReference type="AlphaFoldDB" id="A0A1Z3U097"/>
<proteinExistence type="inferred from homology"/>
<dbReference type="CDD" id="cd00754">
    <property type="entry name" value="Ubl_MoaD"/>
    <property type="match status" value="1"/>
</dbReference>
<keyword evidence="16" id="KW-1185">Reference proteome</keyword>
<evidence type="ECO:0000256" key="9">
    <source>
        <dbReference type="ARBA" id="ARBA00076711"/>
    </source>
</evidence>
<evidence type="ECO:0000256" key="6">
    <source>
        <dbReference type="ARBA" id="ARBA00054425"/>
    </source>
</evidence>
<evidence type="ECO:0000313" key="13">
    <source>
        <dbReference type="EMBL" id="MCY1583812.1"/>
    </source>
</evidence>
<dbReference type="Gene3D" id="3.10.20.30">
    <property type="match status" value="1"/>
</dbReference>
<dbReference type="EMBL" id="JANSLD010000032">
    <property type="protein sequence ID" value="MCY1583812.1"/>
    <property type="molecule type" value="Genomic_DNA"/>
</dbReference>
<dbReference type="InterPro" id="IPR003749">
    <property type="entry name" value="ThiS/MoaD-like"/>
</dbReference>
<dbReference type="GO" id="GO:1990133">
    <property type="term" value="C:molybdopterin adenylyltransferase complex"/>
    <property type="evidence" value="ECO:0007669"/>
    <property type="project" value="TreeGrafter"/>
</dbReference>
<dbReference type="STRING" id="170573.GCA_001076995_02097"/>
<organism evidence="14 15">
    <name type="scientific">Staphylococcus pettenkoferi</name>
    <dbReference type="NCBI Taxonomy" id="170573"/>
    <lineage>
        <taxon>Bacteria</taxon>
        <taxon>Bacillati</taxon>
        <taxon>Bacillota</taxon>
        <taxon>Bacilli</taxon>
        <taxon>Bacillales</taxon>
        <taxon>Staphylococcaceae</taxon>
        <taxon>Staphylococcus</taxon>
    </lineage>
</organism>
<reference evidence="14 15" key="1">
    <citation type="submission" date="2017-09" db="EMBL/GenBank/DDBJ databases">
        <title>Bacterial strain isolated from the female urinary microbiota.</title>
        <authorList>
            <person name="Thomas-White K."/>
            <person name="Kumar N."/>
            <person name="Forster S."/>
            <person name="Putonti C."/>
            <person name="Lawley T."/>
            <person name="Wolfe A.J."/>
        </authorList>
    </citation>
    <scope>NUCLEOTIDE SEQUENCE [LARGE SCALE GENOMIC DNA]</scope>
    <source>
        <strain evidence="14 15">UMB0834</strain>
    </source>
</reference>
<dbReference type="RefSeq" id="WP_002471294.1">
    <property type="nucleotide sequence ID" value="NZ_CP022096.2"/>
</dbReference>
<dbReference type="GeneID" id="98298152"/>
<dbReference type="InterPro" id="IPR044672">
    <property type="entry name" value="MOCS2A"/>
</dbReference>
<dbReference type="FunFam" id="3.10.20.30:FF:000010">
    <property type="entry name" value="Molybdopterin synthase sulfur carrier subunit"/>
    <property type="match status" value="1"/>
</dbReference>
<dbReference type="Pfam" id="PF02597">
    <property type="entry name" value="ThiS"/>
    <property type="match status" value="1"/>
</dbReference>
<evidence type="ECO:0000256" key="3">
    <source>
        <dbReference type="ARBA" id="ARBA00023150"/>
    </source>
</evidence>
<reference evidence="13" key="2">
    <citation type="journal article" date="2022" name="Int. J. Mol. Sci.">
        <title>Phenotypic and Genotypic Virulence Characterisation of Staphylococcus pettenkoferi Strains Isolated from Human Bloodstream and Diabetic Foot Infections.</title>
        <authorList>
            <person name="Magnan C."/>
            <person name="Ahmad-Mansour N."/>
            <person name="Pouget C."/>
            <person name="Morsli M."/>
            <person name="Huc-Brandt S."/>
            <person name="Pantel A."/>
            <person name="Dunyach-Remy C."/>
            <person name="Sotto A."/>
            <person name="Molle V."/>
            <person name="Lavigne J.-P."/>
        </authorList>
    </citation>
    <scope>NUCLEOTIDE SEQUENCE</scope>
    <source>
        <strain evidence="13">NSP012P</strain>
    </source>
</reference>
<evidence type="ECO:0000313" key="15">
    <source>
        <dbReference type="Proteomes" id="UP000235748"/>
    </source>
</evidence>
<comment type="caution">
    <text evidence="14">The sequence shown here is derived from an EMBL/GenBank/DDBJ whole genome shotgun (WGS) entry which is preliminary data.</text>
</comment>
<evidence type="ECO:0000313" key="16">
    <source>
        <dbReference type="Proteomes" id="UP001072952"/>
    </source>
</evidence>
<evidence type="ECO:0000256" key="2">
    <source>
        <dbReference type="ARBA" id="ARBA00022741"/>
    </source>
</evidence>
<comment type="similarity">
    <text evidence="4">Belongs to the MoaD family.</text>
</comment>
<evidence type="ECO:0000256" key="7">
    <source>
        <dbReference type="ARBA" id="ARBA00063099"/>
    </source>
</evidence>
<name>A0A1Z3U097_9STAP</name>
<dbReference type="Proteomes" id="UP001072952">
    <property type="component" value="Unassembled WGS sequence"/>
</dbReference>
<evidence type="ECO:0000256" key="4">
    <source>
        <dbReference type="ARBA" id="ARBA00024200"/>
    </source>
</evidence>
<evidence type="ECO:0000256" key="8">
    <source>
        <dbReference type="ARBA" id="ARBA00075076"/>
    </source>
</evidence>
<dbReference type="Proteomes" id="UP000235748">
    <property type="component" value="Unassembled WGS sequence"/>
</dbReference>
<dbReference type="NCBIfam" id="TIGR01682">
    <property type="entry name" value="moaD"/>
    <property type="match status" value="1"/>
</dbReference>
<comment type="pathway">
    <text evidence="1">Cofactor biosynthesis; molybdopterin biosynthesis.</text>
</comment>
<sequence length="77" mass="8836">MRILYFAEIKEILNMDHEDIDLSYDLTVSDFKKDLSDRHPEIQDKAFQIAVNEEFVRDDDVVQPNDTVALIPPVSGG</sequence>
<dbReference type="InterPro" id="IPR012675">
    <property type="entry name" value="Beta-grasp_dom_sf"/>
</dbReference>
<dbReference type="PANTHER" id="PTHR33359:SF1">
    <property type="entry name" value="MOLYBDOPTERIN SYNTHASE SULFUR CARRIER SUBUNIT"/>
    <property type="match status" value="1"/>
</dbReference>
<protein>
    <recommendedName>
        <fullName evidence="5">Molybdopterin synthase sulfur carrier subunit</fullName>
    </recommendedName>
    <alternativeName>
        <fullName evidence="11">MPT synthase subunit 1</fullName>
    </alternativeName>
    <alternativeName>
        <fullName evidence="8">Molybdenum cofactor biosynthesis protein D</fullName>
    </alternativeName>
    <alternativeName>
        <fullName evidence="10">Molybdopterin-converting factor small subunit</fullName>
    </alternativeName>
    <alternativeName>
        <fullName evidence="9">Molybdopterin-converting factor subunit 1</fullName>
    </alternativeName>
    <alternativeName>
        <fullName evidence="12">Sulfur carrier protein MoaD</fullName>
    </alternativeName>
</protein>
<keyword evidence="3" id="KW-0501">Molybdenum cofactor biosynthesis</keyword>
<evidence type="ECO:0000256" key="1">
    <source>
        <dbReference type="ARBA" id="ARBA00005046"/>
    </source>
</evidence>
<dbReference type="GO" id="GO:0006777">
    <property type="term" value="P:Mo-molybdopterin cofactor biosynthetic process"/>
    <property type="evidence" value="ECO:0007669"/>
    <property type="project" value="UniProtKB-KW"/>
</dbReference>
<dbReference type="GO" id="GO:0000166">
    <property type="term" value="F:nucleotide binding"/>
    <property type="evidence" value="ECO:0007669"/>
    <property type="project" value="UniProtKB-KW"/>
</dbReference>
<dbReference type="UniPathway" id="UPA00344"/>
<keyword evidence="2" id="KW-0547">Nucleotide-binding</keyword>
<evidence type="ECO:0000256" key="10">
    <source>
        <dbReference type="ARBA" id="ARBA00077809"/>
    </source>
</evidence>
<evidence type="ECO:0000256" key="5">
    <source>
        <dbReference type="ARBA" id="ARBA00024247"/>
    </source>
</evidence>
<dbReference type="PANTHER" id="PTHR33359">
    <property type="entry name" value="MOLYBDOPTERIN SYNTHASE SULFUR CARRIER SUBUNIT"/>
    <property type="match status" value="1"/>
</dbReference>
<evidence type="ECO:0000256" key="12">
    <source>
        <dbReference type="ARBA" id="ARBA00078992"/>
    </source>
</evidence>
<evidence type="ECO:0000313" key="14">
    <source>
        <dbReference type="EMBL" id="PMC18054.1"/>
    </source>
</evidence>
<dbReference type="SUPFAM" id="SSF54285">
    <property type="entry name" value="MoaD/ThiS"/>
    <property type="match status" value="1"/>
</dbReference>
<reference evidence="13" key="3">
    <citation type="submission" date="2022-08" db="EMBL/GenBank/DDBJ databases">
        <authorList>
            <person name="Magnan C."/>
        </authorList>
    </citation>
    <scope>NUCLEOTIDE SEQUENCE</scope>
    <source>
        <strain evidence="13">NSP012P</strain>
    </source>
</reference>
<dbReference type="EMBL" id="PNGG01000005">
    <property type="protein sequence ID" value="PMC18054.1"/>
    <property type="molecule type" value="Genomic_DNA"/>
</dbReference>
<dbReference type="KEGG" id="spet:CEP67_05245"/>
<accession>A0A1Z3U097</accession>